<comment type="caution">
    <text evidence="2">The sequence shown here is derived from an EMBL/GenBank/DDBJ whole genome shotgun (WGS) entry which is preliminary data.</text>
</comment>
<dbReference type="Proteomes" id="UP000807159">
    <property type="component" value="Chromosome 17"/>
</dbReference>
<dbReference type="Pfam" id="PF02519">
    <property type="entry name" value="Auxin_inducible"/>
    <property type="match status" value="1"/>
</dbReference>
<gene>
    <name evidence="2" type="ORF">H0E87_028532</name>
</gene>
<dbReference type="InterPro" id="IPR003676">
    <property type="entry name" value="SAUR_fam"/>
</dbReference>
<dbReference type="PANTHER" id="PTHR31175">
    <property type="entry name" value="AUXIN-RESPONSIVE FAMILY PROTEIN"/>
    <property type="match status" value="1"/>
</dbReference>
<evidence type="ECO:0000313" key="3">
    <source>
        <dbReference type="Proteomes" id="UP000807159"/>
    </source>
</evidence>
<dbReference type="EMBL" id="JACEGQ020000017">
    <property type="protein sequence ID" value="KAH8484136.1"/>
    <property type="molecule type" value="Genomic_DNA"/>
</dbReference>
<evidence type="ECO:0000256" key="1">
    <source>
        <dbReference type="ARBA" id="ARBA00006974"/>
    </source>
</evidence>
<dbReference type="AlphaFoldDB" id="A0A8T2WT88"/>
<feature type="non-terminal residue" evidence="2">
    <location>
        <position position="1"/>
    </location>
</feature>
<name>A0A8T2WT88_POPDE</name>
<dbReference type="GO" id="GO:0009733">
    <property type="term" value="P:response to auxin"/>
    <property type="evidence" value="ECO:0007669"/>
    <property type="project" value="InterPro"/>
</dbReference>
<sequence length="104" mass="11545">YTGGNAGCWPADQKRFLLPLNYLNNEIVEGLLKLAEEDFGPPSSGHLTFPGDAKLMEYAIALIEQRVTRDVEKALLMSMGSSHCSTSKDLHHQETCNQLSIFSF</sequence>
<dbReference type="PANTHER" id="PTHR31175:SF49">
    <property type="entry name" value="SAUR FAMILY PROTEIN"/>
    <property type="match status" value="1"/>
</dbReference>
<reference evidence="2" key="1">
    <citation type="journal article" date="2021" name="J. Hered.">
        <title>Genome Assembly of Salicaceae Populus deltoides (Eastern Cottonwood) I-69 Based on Nanopore Sequencing and Hi-C Technologies.</title>
        <authorList>
            <person name="Bai S."/>
            <person name="Wu H."/>
            <person name="Zhang J."/>
            <person name="Pan Z."/>
            <person name="Zhao W."/>
            <person name="Li Z."/>
            <person name="Tong C."/>
        </authorList>
    </citation>
    <scope>NUCLEOTIDE SEQUENCE</scope>
    <source>
        <tissue evidence="2">Leaf</tissue>
    </source>
</reference>
<accession>A0A8T2WT88</accession>
<organism evidence="2 3">
    <name type="scientific">Populus deltoides</name>
    <name type="common">Eastern poplar</name>
    <name type="synonym">Eastern cottonwood</name>
    <dbReference type="NCBI Taxonomy" id="3696"/>
    <lineage>
        <taxon>Eukaryota</taxon>
        <taxon>Viridiplantae</taxon>
        <taxon>Streptophyta</taxon>
        <taxon>Embryophyta</taxon>
        <taxon>Tracheophyta</taxon>
        <taxon>Spermatophyta</taxon>
        <taxon>Magnoliopsida</taxon>
        <taxon>eudicotyledons</taxon>
        <taxon>Gunneridae</taxon>
        <taxon>Pentapetalae</taxon>
        <taxon>rosids</taxon>
        <taxon>fabids</taxon>
        <taxon>Malpighiales</taxon>
        <taxon>Salicaceae</taxon>
        <taxon>Saliceae</taxon>
        <taxon>Populus</taxon>
    </lineage>
</organism>
<comment type="similarity">
    <text evidence="1">Belongs to the ARG7 family.</text>
</comment>
<evidence type="ECO:0000313" key="2">
    <source>
        <dbReference type="EMBL" id="KAH8484136.1"/>
    </source>
</evidence>
<proteinExistence type="inferred from homology"/>
<keyword evidence="3" id="KW-1185">Reference proteome</keyword>
<protein>
    <submittedName>
        <fullName evidence="2">Uncharacterized protein</fullName>
    </submittedName>
</protein>